<feature type="domain" description="NolW-like" evidence="14">
    <location>
        <begin position="188"/>
        <end position="253"/>
    </location>
</feature>
<evidence type="ECO:0000256" key="2">
    <source>
        <dbReference type="ARBA" id="ARBA00006980"/>
    </source>
</evidence>
<feature type="chain" id="PRO_5008260155" evidence="12">
    <location>
        <begin position="24"/>
        <end position="653"/>
    </location>
</feature>
<organism evidence="16 17">
    <name type="scientific">Woeseia oceani</name>
    <dbReference type="NCBI Taxonomy" id="1548547"/>
    <lineage>
        <taxon>Bacteria</taxon>
        <taxon>Pseudomonadati</taxon>
        <taxon>Pseudomonadota</taxon>
        <taxon>Gammaproteobacteria</taxon>
        <taxon>Woeseiales</taxon>
        <taxon>Woeseiaceae</taxon>
        <taxon>Woeseia</taxon>
    </lineage>
</organism>
<dbReference type="Gene3D" id="3.30.1370.120">
    <property type="match status" value="3"/>
</dbReference>
<evidence type="ECO:0000256" key="3">
    <source>
        <dbReference type="ARBA" id="ARBA00022448"/>
    </source>
</evidence>
<keyword evidence="3 10" id="KW-0813">Transport</keyword>
<evidence type="ECO:0000259" key="15">
    <source>
        <dbReference type="Pfam" id="PF21305"/>
    </source>
</evidence>
<keyword evidence="8" id="KW-0472">Membrane</keyword>
<keyword evidence="4" id="KW-1134">Transmembrane beta strand</keyword>
<comment type="subcellular location">
    <subcellularLocation>
        <location evidence="1 10">Cell outer membrane</location>
    </subcellularLocation>
</comment>
<keyword evidence="7" id="KW-0653">Protein transport</keyword>
<dbReference type="Pfam" id="PF00263">
    <property type="entry name" value="Secretin"/>
    <property type="match status" value="1"/>
</dbReference>
<feature type="domain" description="GspD-like N0" evidence="15">
    <location>
        <begin position="31"/>
        <end position="99"/>
    </location>
</feature>
<evidence type="ECO:0000256" key="4">
    <source>
        <dbReference type="ARBA" id="ARBA00022452"/>
    </source>
</evidence>
<feature type="domain" description="NolW-like" evidence="14">
    <location>
        <begin position="260"/>
        <end position="337"/>
    </location>
</feature>
<feature type="domain" description="NolW-like" evidence="14">
    <location>
        <begin position="124"/>
        <end position="181"/>
    </location>
</feature>
<evidence type="ECO:0000313" key="16">
    <source>
        <dbReference type="EMBL" id="ANO51186.1"/>
    </source>
</evidence>
<dbReference type="Proteomes" id="UP000092695">
    <property type="component" value="Chromosome"/>
</dbReference>
<dbReference type="Pfam" id="PF21305">
    <property type="entry name" value="type_II_gspD_N0"/>
    <property type="match status" value="1"/>
</dbReference>
<dbReference type="KEGG" id="woc:BA177_08185"/>
<evidence type="ECO:0000256" key="9">
    <source>
        <dbReference type="ARBA" id="ARBA00023237"/>
    </source>
</evidence>
<reference evidence="16 17" key="1">
    <citation type="submission" date="2016-06" db="EMBL/GenBank/DDBJ databases">
        <title>Complete genome sequence of a deep-branching marine Gamma Proteobacterium Woeseia oceani type strain XK5.</title>
        <authorList>
            <person name="Mu D."/>
            <person name="Du Z."/>
        </authorList>
    </citation>
    <scope>NUCLEOTIDE SEQUENCE [LARGE SCALE GENOMIC DNA]</scope>
    <source>
        <strain evidence="16 17">XK5</strain>
    </source>
</reference>
<evidence type="ECO:0000259" key="14">
    <source>
        <dbReference type="Pfam" id="PF03958"/>
    </source>
</evidence>
<gene>
    <name evidence="16" type="ORF">BA177_08185</name>
</gene>
<feature type="domain" description="Type II/III secretion system secretin-like" evidence="13">
    <location>
        <begin position="425"/>
        <end position="594"/>
    </location>
</feature>
<feature type="signal peptide" evidence="12">
    <location>
        <begin position="1"/>
        <end position="23"/>
    </location>
</feature>
<name>A0A193LFF4_9GAMM</name>
<sequence length="653" mass="69157">MAQGLRAIGLLLLALSVLPAARAQQPTITPNYKDADLRQIVEAVGEVTGKNFLIDPRVDAKVTMLSATPMSPAAFYEAFLSILEVHGYVAIPSEGLIKILPNASARQYPGFLSGEGAGADDIVTQVIQVQNVGAAQLVPILRPLIPQYGHLAAHPGSNMLIISDRAGNVARMINIIRRIDQSNDEDIEVVSLSHASASEIVRVLTTLTQTPRTDGMPVTTSLVADARTNSVLIGGDRSERLRLRALIAHLDTPLEDGGDTQVRYLRYADAEELSGKLQQHFAQQVAASGTAQAGAAGSSEVSVWADAQTNALIMNAPPKMMRSLMQIVDRLDIRRAQVLVEAIIVEVTADKASELGVTWAIDGSGSNSIVGATRFSNAGSNIINLAGLLGGETPTSADGIIGEGITTGVGRISDSGTSFAAILNALEGDADTNIISTPTIVTTDNEEATINVGKEVPFLTGSFTNTGTGSGGSVNPFQTIQREQIGVKLTITPQINEGSAVLLKISQEISSLSETATAGAADLVTNERIIETTVIVEDGGILVLGGLIEDSLRENTQRVPVLGRLPVLGALFRNRSVTKVKTNLMVFIRPKILRDSTQTAIETDAKYNYIRSIQSGGGNVPQMRGVDRPVIPPLESYDRPVPVDESSDNDSQD</sequence>
<dbReference type="STRING" id="1548547.BA177_08185"/>
<dbReference type="PANTHER" id="PTHR30332">
    <property type="entry name" value="PROBABLE GENERAL SECRETION PATHWAY PROTEIN D"/>
    <property type="match status" value="1"/>
</dbReference>
<dbReference type="GO" id="GO:0009279">
    <property type="term" value="C:cell outer membrane"/>
    <property type="evidence" value="ECO:0007669"/>
    <property type="project" value="UniProtKB-SubCell"/>
</dbReference>
<dbReference type="NCBIfam" id="TIGR02517">
    <property type="entry name" value="type_II_gspD"/>
    <property type="match status" value="1"/>
</dbReference>
<evidence type="ECO:0000256" key="5">
    <source>
        <dbReference type="ARBA" id="ARBA00022692"/>
    </source>
</evidence>
<protein>
    <submittedName>
        <fullName evidence="16">Type II secretion system protein GspD</fullName>
    </submittedName>
</protein>
<comment type="similarity">
    <text evidence="2">Belongs to the bacterial secretin family. GSP D subfamily.</text>
</comment>
<dbReference type="GO" id="GO:0015627">
    <property type="term" value="C:type II protein secretion system complex"/>
    <property type="evidence" value="ECO:0007669"/>
    <property type="project" value="InterPro"/>
</dbReference>
<dbReference type="InterPro" id="IPR004846">
    <property type="entry name" value="T2SS/T3SS_dom"/>
</dbReference>
<evidence type="ECO:0000256" key="6">
    <source>
        <dbReference type="ARBA" id="ARBA00022729"/>
    </source>
</evidence>
<evidence type="ECO:0000256" key="12">
    <source>
        <dbReference type="SAM" id="SignalP"/>
    </source>
</evidence>
<keyword evidence="6 12" id="KW-0732">Signal</keyword>
<evidence type="ECO:0000256" key="7">
    <source>
        <dbReference type="ARBA" id="ARBA00022927"/>
    </source>
</evidence>
<feature type="region of interest" description="Disordered" evidence="11">
    <location>
        <begin position="630"/>
        <end position="653"/>
    </location>
</feature>
<proteinExistence type="inferred from homology"/>
<dbReference type="Pfam" id="PF03958">
    <property type="entry name" value="Secretin_N"/>
    <property type="match status" value="3"/>
</dbReference>
<dbReference type="InterPro" id="IPR049371">
    <property type="entry name" value="GspD-like_N0"/>
</dbReference>
<dbReference type="GO" id="GO:0015628">
    <property type="term" value="P:protein secretion by the type II secretion system"/>
    <property type="evidence" value="ECO:0007669"/>
    <property type="project" value="InterPro"/>
</dbReference>
<dbReference type="InterPro" id="IPR050810">
    <property type="entry name" value="Bact_Secretion_Sys_Channel"/>
</dbReference>
<evidence type="ECO:0000256" key="1">
    <source>
        <dbReference type="ARBA" id="ARBA00004442"/>
    </source>
</evidence>
<keyword evidence="5" id="KW-0812">Transmembrane</keyword>
<evidence type="ECO:0000256" key="10">
    <source>
        <dbReference type="RuleBase" id="RU004004"/>
    </source>
</evidence>
<dbReference type="InterPro" id="IPR013356">
    <property type="entry name" value="T2SS_GspD"/>
</dbReference>
<keyword evidence="17" id="KW-1185">Reference proteome</keyword>
<evidence type="ECO:0000256" key="8">
    <source>
        <dbReference type="ARBA" id="ARBA00023136"/>
    </source>
</evidence>
<dbReference type="AlphaFoldDB" id="A0A193LFF4"/>
<dbReference type="PANTHER" id="PTHR30332:SF24">
    <property type="entry name" value="SECRETIN GSPD-RELATED"/>
    <property type="match status" value="1"/>
</dbReference>
<dbReference type="InterPro" id="IPR038591">
    <property type="entry name" value="NolW-like_sf"/>
</dbReference>
<evidence type="ECO:0000313" key="17">
    <source>
        <dbReference type="Proteomes" id="UP000092695"/>
    </source>
</evidence>
<accession>A0A193LFF4</accession>
<dbReference type="InterPro" id="IPR005644">
    <property type="entry name" value="NolW-like"/>
</dbReference>
<evidence type="ECO:0000256" key="11">
    <source>
        <dbReference type="SAM" id="MobiDB-lite"/>
    </source>
</evidence>
<dbReference type="PRINTS" id="PR00811">
    <property type="entry name" value="BCTERIALGSPD"/>
</dbReference>
<evidence type="ECO:0000259" key="13">
    <source>
        <dbReference type="Pfam" id="PF00263"/>
    </source>
</evidence>
<dbReference type="EMBL" id="CP016268">
    <property type="protein sequence ID" value="ANO51186.1"/>
    <property type="molecule type" value="Genomic_DNA"/>
</dbReference>
<dbReference type="InterPro" id="IPR001775">
    <property type="entry name" value="GspD/PilQ"/>
</dbReference>
<keyword evidence="9" id="KW-0998">Cell outer membrane</keyword>